<gene>
    <name evidence="2" type="ORF">BGW36DRAFT_194260</name>
</gene>
<organism evidence="2 3">
    <name type="scientific">Talaromyces proteolyticus</name>
    <dbReference type="NCBI Taxonomy" id="1131652"/>
    <lineage>
        <taxon>Eukaryota</taxon>
        <taxon>Fungi</taxon>
        <taxon>Dikarya</taxon>
        <taxon>Ascomycota</taxon>
        <taxon>Pezizomycotina</taxon>
        <taxon>Eurotiomycetes</taxon>
        <taxon>Eurotiomycetidae</taxon>
        <taxon>Eurotiales</taxon>
        <taxon>Trichocomaceae</taxon>
        <taxon>Talaromyces</taxon>
        <taxon>Talaromyces sect. Bacilispori</taxon>
    </lineage>
</organism>
<dbReference type="InterPro" id="IPR018713">
    <property type="entry name" value="MPAB/Lcp_cat_dom"/>
</dbReference>
<evidence type="ECO:0000259" key="1">
    <source>
        <dbReference type="Pfam" id="PF09995"/>
    </source>
</evidence>
<protein>
    <recommendedName>
        <fullName evidence="1">ER-bound oxygenase mpaB/mpaB'/Rubber oxygenase catalytic domain-containing protein</fullName>
    </recommendedName>
</protein>
<dbReference type="GO" id="GO:0016491">
    <property type="term" value="F:oxidoreductase activity"/>
    <property type="evidence" value="ECO:0007669"/>
    <property type="project" value="InterPro"/>
</dbReference>
<dbReference type="PANTHER" id="PTHR36151:SF3">
    <property type="entry name" value="ER-BOUND OXYGENASE MPAB_MPAB'_RUBBER OXYGENASE CATALYTIC DOMAIN-CONTAINING PROTEIN"/>
    <property type="match status" value="1"/>
</dbReference>
<dbReference type="EMBL" id="JAJTJA010000008">
    <property type="protein sequence ID" value="KAH8694962.1"/>
    <property type="molecule type" value="Genomic_DNA"/>
</dbReference>
<comment type="caution">
    <text evidence="2">The sequence shown here is derived from an EMBL/GenBank/DDBJ whole genome shotgun (WGS) entry which is preliminary data.</text>
</comment>
<evidence type="ECO:0000313" key="3">
    <source>
        <dbReference type="Proteomes" id="UP001201262"/>
    </source>
</evidence>
<reference evidence="2" key="1">
    <citation type="submission" date="2021-12" db="EMBL/GenBank/DDBJ databases">
        <title>Convergent genome expansion in fungi linked to evolution of root-endophyte symbiosis.</title>
        <authorList>
            <consortium name="DOE Joint Genome Institute"/>
            <person name="Ke Y.-H."/>
            <person name="Bonito G."/>
            <person name="Liao H.-L."/>
            <person name="Looney B."/>
            <person name="Rojas-Flechas A."/>
            <person name="Nash J."/>
            <person name="Hameed K."/>
            <person name="Schadt C."/>
            <person name="Martin F."/>
            <person name="Crous P.W."/>
            <person name="Miettinen O."/>
            <person name="Magnuson J.K."/>
            <person name="Labbe J."/>
            <person name="Jacobson D."/>
            <person name="Doktycz M.J."/>
            <person name="Veneault-Fourrey C."/>
            <person name="Kuo A."/>
            <person name="Mondo S."/>
            <person name="Calhoun S."/>
            <person name="Riley R."/>
            <person name="Ohm R."/>
            <person name="LaButti K."/>
            <person name="Andreopoulos B."/>
            <person name="Pangilinan J."/>
            <person name="Nolan M."/>
            <person name="Tritt A."/>
            <person name="Clum A."/>
            <person name="Lipzen A."/>
            <person name="Daum C."/>
            <person name="Barry K."/>
            <person name="Grigoriev I.V."/>
            <person name="Vilgalys R."/>
        </authorList>
    </citation>
    <scope>NUCLEOTIDE SEQUENCE</scope>
    <source>
        <strain evidence="2">PMI_201</strain>
    </source>
</reference>
<sequence>MASYPNGRTSSPFTESYEFYSSDFARLSIMSDALRDKVDANYDDILDALEDLHEIPNILREGILFTGGAVAILLQAAARGVLEEKSTLTNGAGRPNAISEQLYHNLYTTVIYLHGLTFGTRSQRKQVLDRTHSQDQSNEGAKVHGQYPLDPKLRLWVTATLYATATEVYQRVFEKLDLQRAERVYYEFSLMAVGLNLSKDSWPQSRKAFWDYWDEHIELLDVDPQALPIVDGLEKLRDLPGWLRVSKPFIRNITPEMLPPHVREQYGFQSTSTSRFKYKLYMNGAKAIYPALPSSIRCLPKKRAMKELEDMLQKK</sequence>
<dbReference type="AlphaFoldDB" id="A0AAD4PYM5"/>
<evidence type="ECO:0000313" key="2">
    <source>
        <dbReference type="EMBL" id="KAH8694962.1"/>
    </source>
</evidence>
<accession>A0AAD4PYM5</accession>
<feature type="domain" description="ER-bound oxygenase mpaB/mpaB'/Rubber oxygenase catalytic" evidence="1">
    <location>
        <begin position="59"/>
        <end position="285"/>
    </location>
</feature>
<keyword evidence="3" id="KW-1185">Reference proteome</keyword>
<dbReference type="RefSeq" id="XP_046070104.1">
    <property type="nucleotide sequence ID" value="XM_046209817.1"/>
</dbReference>
<proteinExistence type="predicted"/>
<dbReference type="GeneID" id="70240104"/>
<dbReference type="Proteomes" id="UP001201262">
    <property type="component" value="Unassembled WGS sequence"/>
</dbReference>
<dbReference type="PANTHER" id="PTHR36151">
    <property type="entry name" value="BLR2777 PROTEIN"/>
    <property type="match status" value="1"/>
</dbReference>
<dbReference type="Pfam" id="PF09995">
    <property type="entry name" value="MPAB_Lcp_cat"/>
    <property type="match status" value="1"/>
</dbReference>
<name>A0AAD4PYM5_9EURO</name>